<dbReference type="EMBL" id="JABZRE010000002">
    <property type="protein sequence ID" value="MBF1306324.1"/>
    <property type="molecule type" value="Genomic_DNA"/>
</dbReference>
<name>A0A930H4K4_9FIRM</name>
<evidence type="ECO:0000313" key="2">
    <source>
        <dbReference type="Proteomes" id="UP000758611"/>
    </source>
</evidence>
<dbReference type="Proteomes" id="UP000758611">
    <property type="component" value="Unassembled WGS sequence"/>
</dbReference>
<dbReference type="AlphaFoldDB" id="A0A930H4K4"/>
<gene>
    <name evidence="1" type="ORF">HXM94_00855</name>
</gene>
<proteinExistence type="predicted"/>
<evidence type="ECO:0000313" key="1">
    <source>
        <dbReference type="EMBL" id="MBF1306324.1"/>
    </source>
</evidence>
<comment type="caution">
    <text evidence="1">The sequence shown here is derived from an EMBL/GenBank/DDBJ whole genome shotgun (WGS) entry which is preliminary data.</text>
</comment>
<sequence length="442" mass="52427">MIIKENKQKTPRVLLLDYFETILKSLMNDTWHYDEVFLYHGVERHYYQNDYFDPSNGIPNLFRSGVTMIGFDLDKKRINVYSIYHPDSNKDFKTHYYGVTAWDEFVVKLDYENQNMEINELSYLIREIVREELFSKTPLKFEFENTLKRRKEFVNSLNHLRLAKIDELDTLFPLLSLENNASYGSGIQNSKIALSYFGEFEKVSRDIMFIPKDRRQQKGSFSTVANNFAKEFFDKILSNLYFSNFSKDYKIDVANLVADQVEESHPDSKLKLTIASTYDFLNMMILNKKINEFHPFFVKMIFNELSYFLIKEGKFDTSMCLSNLRTYGIRNRTTPEIDIVREIICFMLNYFSNSSKMYCSIELNSSLESFNLWNLISRDFKNDNRICFEIQSYNTNKQIPADFFLKDEVIRESLTQKSIRLHPELAKTLNDLKNRIDMIVNL</sequence>
<accession>A0A930H4K4</accession>
<organism evidence="1 2">
    <name type="scientific">Parvimonas micra</name>
    <dbReference type="NCBI Taxonomy" id="33033"/>
    <lineage>
        <taxon>Bacteria</taxon>
        <taxon>Bacillati</taxon>
        <taxon>Bacillota</taxon>
        <taxon>Tissierellia</taxon>
        <taxon>Tissierellales</taxon>
        <taxon>Peptoniphilaceae</taxon>
        <taxon>Parvimonas</taxon>
    </lineage>
</organism>
<protein>
    <submittedName>
        <fullName evidence="1">Uncharacterized protein</fullName>
    </submittedName>
</protein>
<reference evidence="1" key="1">
    <citation type="submission" date="2020-04" db="EMBL/GenBank/DDBJ databases">
        <title>Deep metagenomics examines the oral microbiome during advanced dental caries in children, revealing novel taxa and co-occurrences with host molecules.</title>
        <authorList>
            <person name="Baker J.L."/>
            <person name="Morton J.T."/>
            <person name="Dinis M."/>
            <person name="Alvarez R."/>
            <person name="Tran N.C."/>
            <person name="Knight R."/>
            <person name="Edlund A."/>
        </authorList>
    </citation>
    <scope>NUCLEOTIDE SEQUENCE</scope>
    <source>
        <strain evidence="1">JCVI_23_bin.11</strain>
    </source>
</reference>
<dbReference type="RefSeq" id="WP_278476822.1">
    <property type="nucleotide sequence ID" value="NZ_JABZRE010000002.1"/>
</dbReference>